<dbReference type="EMBL" id="JACHFL010000010">
    <property type="protein sequence ID" value="MBB5364456.1"/>
    <property type="molecule type" value="Genomic_DNA"/>
</dbReference>
<organism evidence="2 3">
    <name type="scientific">Deinococcus humi</name>
    <dbReference type="NCBI Taxonomy" id="662880"/>
    <lineage>
        <taxon>Bacteria</taxon>
        <taxon>Thermotogati</taxon>
        <taxon>Deinococcota</taxon>
        <taxon>Deinococci</taxon>
        <taxon>Deinococcales</taxon>
        <taxon>Deinococcaceae</taxon>
        <taxon>Deinococcus</taxon>
    </lineage>
</organism>
<proteinExistence type="predicted"/>
<evidence type="ECO:0000313" key="2">
    <source>
        <dbReference type="EMBL" id="MBB5364456.1"/>
    </source>
</evidence>
<dbReference type="Proteomes" id="UP000552709">
    <property type="component" value="Unassembled WGS sequence"/>
</dbReference>
<dbReference type="AlphaFoldDB" id="A0A7W8NFH9"/>
<name>A0A7W8NFH9_9DEIO</name>
<gene>
    <name evidence="2" type="ORF">HNQ08_003568</name>
</gene>
<comment type="caution">
    <text evidence="2">The sequence shown here is derived from an EMBL/GenBank/DDBJ whole genome shotgun (WGS) entry which is preliminary data.</text>
</comment>
<protein>
    <submittedName>
        <fullName evidence="2">Uncharacterized protein</fullName>
    </submittedName>
</protein>
<reference evidence="2 3" key="1">
    <citation type="submission" date="2020-08" db="EMBL/GenBank/DDBJ databases">
        <title>Genomic Encyclopedia of Type Strains, Phase IV (KMG-IV): sequencing the most valuable type-strain genomes for metagenomic binning, comparative biology and taxonomic classification.</title>
        <authorList>
            <person name="Goeker M."/>
        </authorList>
    </citation>
    <scope>NUCLEOTIDE SEQUENCE [LARGE SCALE GENOMIC DNA]</scope>
    <source>
        <strain evidence="2 3">DSM 27939</strain>
    </source>
</reference>
<accession>A0A7W8NFH9</accession>
<sequence>MNLPVQAHCNTELAETFFVRLLGDDVPEVTPTDTRWSSGAAMRELNVLSPDSNDDSELGNFDACTPASRTFTARPTPLSPPSDKASSPERCSAGRQPYTR</sequence>
<keyword evidence="3" id="KW-1185">Reference proteome</keyword>
<evidence type="ECO:0000256" key="1">
    <source>
        <dbReference type="SAM" id="MobiDB-lite"/>
    </source>
</evidence>
<evidence type="ECO:0000313" key="3">
    <source>
        <dbReference type="Proteomes" id="UP000552709"/>
    </source>
</evidence>
<feature type="region of interest" description="Disordered" evidence="1">
    <location>
        <begin position="48"/>
        <end position="100"/>
    </location>
</feature>